<dbReference type="AlphaFoldDB" id="A0A542ZAG0"/>
<protein>
    <submittedName>
        <fullName evidence="1">Ubiquinone/menaquinone biosynthesis C-methylase UbiE</fullName>
    </submittedName>
</protein>
<dbReference type="RefSeq" id="WP_142094418.1">
    <property type="nucleotide sequence ID" value="NZ_BAAAMD010000003.1"/>
</dbReference>
<comment type="caution">
    <text evidence="1">The sequence shown here is derived from an EMBL/GenBank/DDBJ whole genome shotgun (WGS) entry which is preliminary data.</text>
</comment>
<dbReference type="CDD" id="cd02440">
    <property type="entry name" value="AdoMet_MTases"/>
    <property type="match status" value="1"/>
</dbReference>
<keyword evidence="1" id="KW-0489">Methyltransferase</keyword>
<dbReference type="PANTHER" id="PTHR43861">
    <property type="entry name" value="TRANS-ACONITATE 2-METHYLTRANSFERASE-RELATED"/>
    <property type="match status" value="1"/>
</dbReference>
<gene>
    <name evidence="1" type="ORF">FB460_2404</name>
</gene>
<reference evidence="1 2" key="1">
    <citation type="submission" date="2019-06" db="EMBL/GenBank/DDBJ databases">
        <title>Sequencing the genomes of 1000 actinobacteria strains.</title>
        <authorList>
            <person name="Klenk H.-P."/>
        </authorList>
    </citation>
    <scope>NUCLEOTIDE SEQUENCE [LARGE SCALE GENOMIC DNA]</scope>
    <source>
        <strain evidence="1 2">DSM 8251</strain>
    </source>
</reference>
<organism evidence="1 2">
    <name type="scientific">Propioniferax innocua</name>
    <dbReference type="NCBI Taxonomy" id="1753"/>
    <lineage>
        <taxon>Bacteria</taxon>
        <taxon>Bacillati</taxon>
        <taxon>Actinomycetota</taxon>
        <taxon>Actinomycetes</taxon>
        <taxon>Propionibacteriales</taxon>
        <taxon>Propionibacteriaceae</taxon>
        <taxon>Propioniferax</taxon>
    </lineage>
</organism>
<dbReference type="Proteomes" id="UP000316196">
    <property type="component" value="Unassembled WGS sequence"/>
</dbReference>
<dbReference type="GO" id="GO:0008168">
    <property type="term" value="F:methyltransferase activity"/>
    <property type="evidence" value="ECO:0007669"/>
    <property type="project" value="UniProtKB-KW"/>
</dbReference>
<dbReference type="Gene3D" id="3.40.50.150">
    <property type="entry name" value="Vaccinia Virus protein VP39"/>
    <property type="match status" value="1"/>
</dbReference>
<name>A0A542ZAG0_9ACTN</name>
<keyword evidence="1" id="KW-0830">Ubiquinone</keyword>
<dbReference type="OrthoDB" id="9797252at2"/>
<sequence>MSYDPKDMGPSLAWELRRLERQAELSFEAELRILEKLLTGRTPSRVLDLGCGSGAFTRRLRDAWPATTVVGADIDGDMLALVAEPTKLIGPDETLVHESESAYELIIIRYVAQHLSPESRGSMWARCRAALAEGGHVVVIDVDDSDWGTVQPQDHTLEPIYQRISAFQTRGGSDRSVVGHLPDELKAAGFIEVSRVRDHVASSTRPIDDFEPHLSPTRHAGLVVQKVLSLAEMARLAAAWQSVRSDPDAFISLNIHAVHATNPSQTTSVHTRPEGVM</sequence>
<dbReference type="EMBL" id="VFOR01000003">
    <property type="protein sequence ID" value="TQL57327.1"/>
    <property type="molecule type" value="Genomic_DNA"/>
</dbReference>
<dbReference type="InterPro" id="IPR029063">
    <property type="entry name" value="SAM-dependent_MTases_sf"/>
</dbReference>
<dbReference type="GO" id="GO:0032259">
    <property type="term" value="P:methylation"/>
    <property type="evidence" value="ECO:0007669"/>
    <property type="project" value="UniProtKB-KW"/>
</dbReference>
<keyword evidence="1" id="KW-0808">Transferase</keyword>
<dbReference type="PANTHER" id="PTHR43861:SF1">
    <property type="entry name" value="TRANS-ACONITATE 2-METHYLTRANSFERASE"/>
    <property type="match status" value="1"/>
</dbReference>
<dbReference type="SUPFAM" id="SSF53335">
    <property type="entry name" value="S-adenosyl-L-methionine-dependent methyltransferases"/>
    <property type="match status" value="1"/>
</dbReference>
<dbReference type="Pfam" id="PF13489">
    <property type="entry name" value="Methyltransf_23"/>
    <property type="match status" value="1"/>
</dbReference>
<accession>A0A542ZAG0</accession>
<proteinExistence type="predicted"/>
<keyword evidence="2" id="KW-1185">Reference proteome</keyword>
<evidence type="ECO:0000313" key="1">
    <source>
        <dbReference type="EMBL" id="TQL57327.1"/>
    </source>
</evidence>
<evidence type="ECO:0000313" key="2">
    <source>
        <dbReference type="Proteomes" id="UP000316196"/>
    </source>
</evidence>